<gene>
    <name evidence="1" type="ORF">LCGC14_0941260</name>
</gene>
<comment type="caution">
    <text evidence="1">The sequence shown here is derived from an EMBL/GenBank/DDBJ whole genome shotgun (WGS) entry which is preliminary data.</text>
</comment>
<organism evidence="1">
    <name type="scientific">marine sediment metagenome</name>
    <dbReference type="NCBI Taxonomy" id="412755"/>
    <lineage>
        <taxon>unclassified sequences</taxon>
        <taxon>metagenomes</taxon>
        <taxon>ecological metagenomes</taxon>
    </lineage>
</organism>
<dbReference type="AlphaFoldDB" id="A0A0F9NPL6"/>
<reference evidence="1" key="1">
    <citation type="journal article" date="2015" name="Nature">
        <title>Complex archaea that bridge the gap between prokaryotes and eukaryotes.</title>
        <authorList>
            <person name="Spang A."/>
            <person name="Saw J.H."/>
            <person name="Jorgensen S.L."/>
            <person name="Zaremba-Niedzwiedzka K."/>
            <person name="Martijn J."/>
            <person name="Lind A.E."/>
            <person name="van Eijk R."/>
            <person name="Schleper C."/>
            <person name="Guy L."/>
            <person name="Ettema T.J."/>
        </authorList>
    </citation>
    <scope>NUCLEOTIDE SEQUENCE</scope>
</reference>
<protein>
    <submittedName>
        <fullName evidence="1">Uncharacterized protein</fullName>
    </submittedName>
</protein>
<proteinExistence type="predicted"/>
<name>A0A0F9NPL6_9ZZZZ</name>
<sequence length="182" mass="20450">MARRKDGFFLQPFQHTAQWDRIQIRFRSLALVRATGGLLVCSDALEAAIRAHVGHIDEHTLEQLARMGHPYGYRTRADESGADRSPRPHGPFDVHIQFDVRRGGGITVSSQLIDAIFSEMKIRSGYAVVAKVGVDTTRAPHAIYVIDGTRYMIQRDFLRGSYEEMKPKFGALFSQGFSGTRI</sequence>
<dbReference type="EMBL" id="LAZR01003294">
    <property type="protein sequence ID" value="KKN19879.1"/>
    <property type="molecule type" value="Genomic_DNA"/>
</dbReference>
<accession>A0A0F9NPL6</accession>
<evidence type="ECO:0000313" key="1">
    <source>
        <dbReference type="EMBL" id="KKN19879.1"/>
    </source>
</evidence>